<accession>A0A151P660</accession>
<evidence type="ECO:0000313" key="3">
    <source>
        <dbReference type="Proteomes" id="UP000050525"/>
    </source>
</evidence>
<reference evidence="2 3" key="1">
    <citation type="journal article" date="2012" name="Genome Biol.">
        <title>Sequencing three crocodilian genomes to illuminate the evolution of archosaurs and amniotes.</title>
        <authorList>
            <person name="St John J.A."/>
            <person name="Braun E.L."/>
            <person name="Isberg S.R."/>
            <person name="Miles L.G."/>
            <person name="Chong A.Y."/>
            <person name="Gongora J."/>
            <person name="Dalzell P."/>
            <person name="Moran C."/>
            <person name="Bed'hom B."/>
            <person name="Abzhanov A."/>
            <person name="Burgess S.C."/>
            <person name="Cooksey A.M."/>
            <person name="Castoe T.A."/>
            <person name="Crawford N.G."/>
            <person name="Densmore L.D."/>
            <person name="Drew J.C."/>
            <person name="Edwards S.V."/>
            <person name="Faircloth B.C."/>
            <person name="Fujita M.K."/>
            <person name="Greenwold M.J."/>
            <person name="Hoffmann F.G."/>
            <person name="Howard J.M."/>
            <person name="Iguchi T."/>
            <person name="Janes D.E."/>
            <person name="Khan S.Y."/>
            <person name="Kohno S."/>
            <person name="de Koning A.J."/>
            <person name="Lance S.L."/>
            <person name="McCarthy F.M."/>
            <person name="McCormack J.E."/>
            <person name="Merchant M.E."/>
            <person name="Peterson D.G."/>
            <person name="Pollock D.D."/>
            <person name="Pourmand N."/>
            <person name="Raney B.J."/>
            <person name="Roessler K.A."/>
            <person name="Sanford J.R."/>
            <person name="Sawyer R.H."/>
            <person name="Schmidt C.J."/>
            <person name="Triplett E.W."/>
            <person name="Tuberville T.D."/>
            <person name="Venegas-Anaya M."/>
            <person name="Howard J.T."/>
            <person name="Jarvis E.D."/>
            <person name="Guillette L.J.Jr."/>
            <person name="Glenn T.C."/>
            <person name="Green R.E."/>
            <person name="Ray D.A."/>
        </authorList>
    </citation>
    <scope>NUCLEOTIDE SEQUENCE [LARGE SCALE GENOMIC DNA]</scope>
    <source>
        <strain evidence="2">KSC_2009_1</strain>
    </source>
</reference>
<evidence type="ECO:0000256" key="1">
    <source>
        <dbReference type="SAM" id="MobiDB-lite"/>
    </source>
</evidence>
<comment type="caution">
    <text evidence="2">The sequence shown here is derived from an EMBL/GenBank/DDBJ whole genome shotgun (WGS) entry which is preliminary data.</text>
</comment>
<gene>
    <name evidence="2" type="ORF">Y1Q_0016762</name>
</gene>
<feature type="compositionally biased region" description="Basic and acidic residues" evidence="1">
    <location>
        <begin position="30"/>
        <end position="46"/>
    </location>
</feature>
<dbReference type="Proteomes" id="UP000050525">
    <property type="component" value="Unassembled WGS sequence"/>
</dbReference>
<sequence length="80" mass="9394">MPVKQRMMPPPNHWLPWQKAKRTVRMTTGEAEKMTDEPPRRDEKHLSPTSRKSTPKEKQQTGNGPGIWEKKKTSMKQELK</sequence>
<evidence type="ECO:0000313" key="2">
    <source>
        <dbReference type="EMBL" id="KYO44460.1"/>
    </source>
</evidence>
<dbReference type="AlphaFoldDB" id="A0A151P660"/>
<feature type="compositionally biased region" description="Basic and acidic residues" evidence="1">
    <location>
        <begin position="68"/>
        <end position="80"/>
    </location>
</feature>
<name>A0A151P660_ALLMI</name>
<organism evidence="2 3">
    <name type="scientific">Alligator mississippiensis</name>
    <name type="common">American alligator</name>
    <dbReference type="NCBI Taxonomy" id="8496"/>
    <lineage>
        <taxon>Eukaryota</taxon>
        <taxon>Metazoa</taxon>
        <taxon>Chordata</taxon>
        <taxon>Craniata</taxon>
        <taxon>Vertebrata</taxon>
        <taxon>Euteleostomi</taxon>
        <taxon>Archelosauria</taxon>
        <taxon>Archosauria</taxon>
        <taxon>Crocodylia</taxon>
        <taxon>Alligatoridae</taxon>
        <taxon>Alligatorinae</taxon>
        <taxon>Alligator</taxon>
    </lineage>
</organism>
<protein>
    <submittedName>
        <fullName evidence="2">Uncharacterized protein</fullName>
    </submittedName>
</protein>
<proteinExistence type="predicted"/>
<feature type="region of interest" description="Disordered" evidence="1">
    <location>
        <begin position="1"/>
        <end position="80"/>
    </location>
</feature>
<keyword evidence="3" id="KW-1185">Reference proteome</keyword>
<dbReference type="EMBL" id="AKHW03000764">
    <property type="protein sequence ID" value="KYO44460.1"/>
    <property type="molecule type" value="Genomic_DNA"/>
</dbReference>